<comment type="caution">
    <text evidence="9">Lacks conserved residue(s) required for the propagation of feature annotation.</text>
</comment>
<dbReference type="UniPathway" id="UPA00109">
    <property type="reaction ID" value="UER00189"/>
</dbReference>
<evidence type="ECO:0000256" key="8">
    <source>
        <dbReference type="ARBA" id="ARBA00023235"/>
    </source>
</evidence>
<keyword evidence="12" id="KW-1185">Reference proteome</keyword>
<dbReference type="FunFam" id="3.20.20.70:FF:000016">
    <property type="entry name" value="Triosephosphate isomerase"/>
    <property type="match status" value="1"/>
</dbReference>
<evidence type="ECO:0000313" key="12">
    <source>
        <dbReference type="Proteomes" id="UP000283896"/>
    </source>
</evidence>
<dbReference type="PROSITE" id="PS51440">
    <property type="entry name" value="TIM_2"/>
    <property type="match status" value="1"/>
</dbReference>
<comment type="similarity">
    <text evidence="2 9 10">Belongs to the triosephosphate isomerase family.</text>
</comment>
<comment type="caution">
    <text evidence="11">The sequence shown here is derived from an EMBL/GenBank/DDBJ whole genome shotgun (WGS) entry which is preliminary data.</text>
</comment>
<dbReference type="Gene3D" id="3.20.20.70">
    <property type="entry name" value="Aldolase class I"/>
    <property type="match status" value="1"/>
</dbReference>
<evidence type="ECO:0000256" key="6">
    <source>
        <dbReference type="ARBA" id="ARBA00022490"/>
    </source>
</evidence>
<reference evidence="12" key="1">
    <citation type="submission" date="2016-11" db="EMBL/GenBank/DDBJ databases">
        <title>Genome sequence of Candidatus Phytoplasma solani strain SA-1.</title>
        <authorList>
            <person name="Haryono M."/>
            <person name="Samarzija I."/>
            <person name="Seruga Music M."/>
            <person name="Hogenhout S."/>
            <person name="Kuo C.-H."/>
        </authorList>
    </citation>
    <scope>NUCLEOTIDE SEQUENCE [LARGE SCALE GENOMIC DNA]</scope>
    <source>
        <strain evidence="12">SA-1</strain>
    </source>
</reference>
<dbReference type="GO" id="GO:0006094">
    <property type="term" value="P:gluconeogenesis"/>
    <property type="evidence" value="ECO:0007669"/>
    <property type="project" value="UniProtKB-UniRule"/>
</dbReference>
<keyword evidence="8 9" id="KW-0413">Isomerase</keyword>
<dbReference type="PANTHER" id="PTHR21139">
    <property type="entry name" value="TRIOSEPHOSPHATE ISOMERASE"/>
    <property type="match status" value="1"/>
</dbReference>
<comment type="subunit">
    <text evidence="9 10">Homodimer.</text>
</comment>
<protein>
    <recommendedName>
        <fullName evidence="4 9">Triosephosphate isomerase</fullName>
        <shortName evidence="9">TIM</shortName>
        <shortName evidence="9">TPI</shortName>
        <ecNumber evidence="3 9">5.3.1.1</ecNumber>
    </recommendedName>
    <alternativeName>
        <fullName evidence="9">Triose-phosphate isomerase</fullName>
    </alternativeName>
</protein>
<dbReference type="GO" id="GO:0046166">
    <property type="term" value="P:glyceraldehyde-3-phosphate biosynthetic process"/>
    <property type="evidence" value="ECO:0007669"/>
    <property type="project" value="TreeGrafter"/>
</dbReference>
<comment type="pathway">
    <text evidence="9 10">Carbohydrate biosynthesis; gluconeogenesis.</text>
</comment>
<dbReference type="InterPro" id="IPR000652">
    <property type="entry name" value="Triosephosphate_isomerase"/>
</dbReference>
<keyword evidence="5 9" id="KW-0312">Gluconeogenesis</keyword>
<comment type="subcellular location">
    <subcellularLocation>
        <location evidence="9 10">Cytoplasm</location>
    </subcellularLocation>
</comment>
<evidence type="ECO:0000256" key="10">
    <source>
        <dbReference type="RuleBase" id="RU363013"/>
    </source>
</evidence>
<keyword evidence="6 9" id="KW-0963">Cytoplasm</keyword>
<dbReference type="PROSITE" id="PS00171">
    <property type="entry name" value="TIM_1"/>
    <property type="match status" value="1"/>
</dbReference>
<proteinExistence type="inferred from homology"/>
<evidence type="ECO:0000256" key="2">
    <source>
        <dbReference type="ARBA" id="ARBA00007422"/>
    </source>
</evidence>
<evidence type="ECO:0000256" key="5">
    <source>
        <dbReference type="ARBA" id="ARBA00022432"/>
    </source>
</evidence>
<dbReference type="GO" id="GO:0005829">
    <property type="term" value="C:cytosol"/>
    <property type="evidence" value="ECO:0007669"/>
    <property type="project" value="TreeGrafter"/>
</dbReference>
<dbReference type="OrthoDB" id="9809429at2"/>
<comment type="catalytic activity">
    <reaction evidence="9 10">
        <text>D-glyceraldehyde 3-phosphate = dihydroxyacetone phosphate</text>
        <dbReference type="Rhea" id="RHEA:18585"/>
        <dbReference type="ChEBI" id="CHEBI:57642"/>
        <dbReference type="ChEBI" id="CHEBI:59776"/>
        <dbReference type="EC" id="5.3.1.1"/>
    </reaction>
</comment>
<comment type="pathway">
    <text evidence="1 9 10">Carbohydrate degradation; glycolysis; D-glyceraldehyde 3-phosphate from glycerone phosphate: step 1/1.</text>
</comment>
<gene>
    <name evidence="9 11" type="primary">tpiA</name>
    <name evidence="11" type="ORF">PSSA1_v1c3520</name>
</gene>
<dbReference type="STRING" id="69896.S284_03300"/>
<organism evidence="11 12">
    <name type="scientific">Candidatus Phytoplasma solani</name>
    <dbReference type="NCBI Taxonomy" id="69896"/>
    <lineage>
        <taxon>Bacteria</taxon>
        <taxon>Bacillati</taxon>
        <taxon>Mycoplasmatota</taxon>
        <taxon>Mollicutes</taxon>
        <taxon>Acholeplasmatales</taxon>
        <taxon>Acholeplasmataceae</taxon>
        <taxon>Candidatus Phytoplasma</taxon>
        <taxon>16SrXII (Stolbur group)</taxon>
    </lineage>
</organism>
<dbReference type="Proteomes" id="UP000283896">
    <property type="component" value="Unassembled WGS sequence"/>
</dbReference>
<evidence type="ECO:0000256" key="4">
    <source>
        <dbReference type="ARBA" id="ARBA00019397"/>
    </source>
</evidence>
<dbReference type="GO" id="GO:0004807">
    <property type="term" value="F:triose-phosphate isomerase activity"/>
    <property type="evidence" value="ECO:0007669"/>
    <property type="project" value="UniProtKB-UniRule"/>
</dbReference>
<dbReference type="GO" id="GO:0006096">
    <property type="term" value="P:glycolytic process"/>
    <property type="evidence" value="ECO:0007669"/>
    <property type="project" value="UniProtKB-UniRule"/>
</dbReference>
<dbReference type="GO" id="GO:0019563">
    <property type="term" value="P:glycerol catabolic process"/>
    <property type="evidence" value="ECO:0007669"/>
    <property type="project" value="TreeGrafter"/>
</dbReference>
<dbReference type="Pfam" id="PF00121">
    <property type="entry name" value="TIM"/>
    <property type="match status" value="1"/>
</dbReference>
<dbReference type="EC" id="5.3.1.1" evidence="3 9"/>
<evidence type="ECO:0000256" key="3">
    <source>
        <dbReference type="ARBA" id="ARBA00011940"/>
    </source>
</evidence>
<feature type="active site" description="Proton acceptor" evidence="9">
    <location>
        <position position="170"/>
    </location>
</feature>
<evidence type="ECO:0000256" key="1">
    <source>
        <dbReference type="ARBA" id="ARBA00004680"/>
    </source>
</evidence>
<feature type="active site" description="Electrophile" evidence="9">
    <location>
        <position position="98"/>
    </location>
</feature>
<dbReference type="InterPro" id="IPR020861">
    <property type="entry name" value="Triosephosphate_isomerase_AS"/>
</dbReference>
<dbReference type="InterPro" id="IPR022896">
    <property type="entry name" value="TrioseP_Isoase_bac/euk"/>
</dbReference>
<evidence type="ECO:0000256" key="7">
    <source>
        <dbReference type="ARBA" id="ARBA00023152"/>
    </source>
</evidence>
<sequence length="274" mass="30899">MKHQQRIKVIACNWKMYKNKPEALNFIKKVNFFVPNPKEVETIIFAQSTLLDLLVQNQGNNLKIGAQNMFYEDEGAFTGEISPLNLRSFGINYVLLGHSERRSLFSETDQLVNLKLLKALQHNLTPILCLGETLETKENNKTQIFLEQQLTNTLKEVCSQALEKTIIAYEPVWAIGTGKTATPQDANFTIKQIRNKIATLYSPQTAEKVRILYGGSVSCDNVKSILEQSAIDGVLVGKAALQIENFLFFTQTATDLIPADAKKTYEKDDCLFCR</sequence>
<dbReference type="PANTHER" id="PTHR21139:SF42">
    <property type="entry name" value="TRIOSEPHOSPHATE ISOMERASE"/>
    <property type="match status" value="1"/>
</dbReference>
<dbReference type="InterPro" id="IPR013785">
    <property type="entry name" value="Aldolase_TIM"/>
</dbReference>
<feature type="binding site" evidence="9">
    <location>
        <position position="216"/>
    </location>
    <ligand>
        <name>substrate</name>
    </ligand>
</feature>
<evidence type="ECO:0000256" key="9">
    <source>
        <dbReference type="HAMAP-Rule" id="MF_00147"/>
    </source>
</evidence>
<feature type="binding site" evidence="9">
    <location>
        <position position="176"/>
    </location>
    <ligand>
        <name>substrate</name>
    </ligand>
</feature>
<dbReference type="InterPro" id="IPR035990">
    <property type="entry name" value="TIM_sf"/>
</dbReference>
<feature type="binding site" evidence="9">
    <location>
        <begin position="13"/>
        <end position="15"/>
    </location>
    <ligand>
        <name>substrate</name>
    </ligand>
</feature>
<keyword evidence="7 9" id="KW-0324">Glycolysis</keyword>
<dbReference type="RefSeq" id="WP_122225468.1">
    <property type="nucleotide sequence ID" value="NZ_MPBG01000004.1"/>
</dbReference>
<dbReference type="NCBIfam" id="TIGR00419">
    <property type="entry name" value="tim"/>
    <property type="match status" value="1"/>
</dbReference>
<name>A0A421NXU0_9MOLU</name>
<dbReference type="AlphaFoldDB" id="A0A421NXU0"/>
<dbReference type="SUPFAM" id="SSF51351">
    <property type="entry name" value="Triosephosphate isomerase (TIM)"/>
    <property type="match status" value="1"/>
</dbReference>
<comment type="function">
    <text evidence="9">Involved in the gluconeogenesis. Catalyzes stereospecifically the conversion of dihydroxyacetone phosphate (DHAP) to D-glyceraldehyde-3-phosphate (G3P).</text>
</comment>
<accession>A0A421NXU0</accession>
<dbReference type="UniPathway" id="UPA00138"/>
<evidence type="ECO:0000313" key="11">
    <source>
        <dbReference type="EMBL" id="RMI88754.1"/>
    </source>
</evidence>
<dbReference type="CDD" id="cd00311">
    <property type="entry name" value="TIM"/>
    <property type="match status" value="1"/>
</dbReference>
<dbReference type="EMBL" id="MPBG01000004">
    <property type="protein sequence ID" value="RMI88754.1"/>
    <property type="molecule type" value="Genomic_DNA"/>
</dbReference>
<dbReference type="HAMAP" id="MF_00147_B">
    <property type="entry name" value="TIM_B"/>
    <property type="match status" value="1"/>
</dbReference>